<evidence type="ECO:0000259" key="2">
    <source>
        <dbReference type="SMART" id="SM01063"/>
    </source>
</evidence>
<gene>
    <name evidence="3" type="ORF">DICPUDRAFT_91241</name>
</gene>
<feature type="chain" id="PRO_5003263443" description="Carbohydrate binding domain-containing protein" evidence="1">
    <location>
        <begin position="20"/>
        <end position="198"/>
    </location>
</feature>
<keyword evidence="1" id="KW-0732">Signal</keyword>
<dbReference type="GeneID" id="10510015"/>
<dbReference type="GO" id="GO:0030198">
    <property type="term" value="P:extracellular matrix organization"/>
    <property type="evidence" value="ECO:0000318"/>
    <property type="project" value="GO_Central"/>
</dbReference>
<feature type="signal peptide" evidence="1">
    <location>
        <begin position="1"/>
        <end position="19"/>
    </location>
</feature>
<dbReference type="GO" id="GO:0031012">
    <property type="term" value="C:extracellular matrix"/>
    <property type="evidence" value="ECO:0000318"/>
    <property type="project" value="GO_Central"/>
</dbReference>
<dbReference type="InParanoid" id="F0Z9M0"/>
<name>F0Z9M0_DICPU</name>
<dbReference type="RefSeq" id="XP_003284110.1">
    <property type="nucleotide sequence ID" value="XM_003284062.1"/>
</dbReference>
<evidence type="ECO:0000256" key="1">
    <source>
        <dbReference type="SAM" id="SignalP"/>
    </source>
</evidence>
<dbReference type="VEuPathDB" id="AmoebaDB:DICPUDRAFT_91241"/>
<dbReference type="Pfam" id="PF09478">
    <property type="entry name" value="CBM49"/>
    <property type="match status" value="1"/>
</dbReference>
<dbReference type="PANTHER" id="PTHR33239">
    <property type="entry name" value="CELLULOSE-BINDING DOMAIN-CONTAINING PROTEIN-RELATED"/>
    <property type="match status" value="1"/>
</dbReference>
<proteinExistence type="predicted"/>
<dbReference type="FunCoup" id="F0Z9M0">
    <property type="interactions" value="421"/>
</dbReference>
<dbReference type="Proteomes" id="UP000001064">
    <property type="component" value="Unassembled WGS sequence"/>
</dbReference>
<accession>F0Z9M0</accession>
<dbReference type="AlphaFoldDB" id="F0Z9M0"/>
<protein>
    <recommendedName>
        <fullName evidence="2">Carbohydrate binding domain-containing protein</fullName>
    </recommendedName>
</protein>
<evidence type="ECO:0000313" key="4">
    <source>
        <dbReference type="Proteomes" id="UP000001064"/>
    </source>
</evidence>
<sequence length="198" mass="22226">MKVLYILLGLLLTFTIANARLGEKSNHNEPARYDPYPNHHPLQCGPESCNYGEVCHIAHDDCICLPHPKPHPHPHKPRPTRDPQPTIVSAAGTVYLTSRLIGRWTDGSRGGKTFSQYDITIHNDGNRNIKEIYISTDSTFKLRDNSDASLWNMVRLNNGILGLPSYQNSINAHATYVFGFILEGVIPANLNILKIIYQ</sequence>
<dbReference type="eggNOG" id="ENOG502RI40">
    <property type="taxonomic scope" value="Eukaryota"/>
</dbReference>
<dbReference type="PANTHER" id="PTHR33239:SF17">
    <property type="entry name" value="CARBOHYDRATE BINDING DOMAIN-CONTAINING PROTEIN"/>
    <property type="match status" value="1"/>
</dbReference>
<keyword evidence="4" id="KW-1185">Reference proteome</keyword>
<dbReference type="GO" id="GO:0030246">
    <property type="term" value="F:carbohydrate binding"/>
    <property type="evidence" value="ECO:0007669"/>
    <property type="project" value="InterPro"/>
</dbReference>
<dbReference type="OMA" id="HNEPARY"/>
<feature type="domain" description="Carbohydrate binding" evidence="2">
    <location>
        <begin position="94"/>
        <end position="185"/>
    </location>
</feature>
<reference evidence="4" key="1">
    <citation type="journal article" date="2011" name="Genome Biol.">
        <title>Comparative genomics of the social amoebae Dictyostelium discoideum and Dictyostelium purpureum.</title>
        <authorList>
            <consortium name="US DOE Joint Genome Institute (JGI-PGF)"/>
            <person name="Sucgang R."/>
            <person name="Kuo A."/>
            <person name="Tian X."/>
            <person name="Salerno W."/>
            <person name="Parikh A."/>
            <person name="Feasley C.L."/>
            <person name="Dalin E."/>
            <person name="Tu H."/>
            <person name="Huang E."/>
            <person name="Barry K."/>
            <person name="Lindquist E."/>
            <person name="Shapiro H."/>
            <person name="Bruce D."/>
            <person name="Schmutz J."/>
            <person name="Salamov A."/>
            <person name="Fey P."/>
            <person name="Gaudet P."/>
            <person name="Anjard C."/>
            <person name="Babu M.M."/>
            <person name="Basu S."/>
            <person name="Bushmanova Y."/>
            <person name="van der Wel H."/>
            <person name="Katoh-Kurasawa M."/>
            <person name="Dinh C."/>
            <person name="Coutinho P.M."/>
            <person name="Saito T."/>
            <person name="Elias M."/>
            <person name="Schaap P."/>
            <person name="Kay R.R."/>
            <person name="Henrissat B."/>
            <person name="Eichinger L."/>
            <person name="Rivero F."/>
            <person name="Putnam N.H."/>
            <person name="West C.M."/>
            <person name="Loomis W.F."/>
            <person name="Chisholm R.L."/>
            <person name="Shaulsky G."/>
            <person name="Strassmann J.E."/>
            <person name="Queller D.C."/>
            <person name="Kuspa A."/>
            <person name="Grigoriev I.V."/>
        </authorList>
    </citation>
    <scope>NUCLEOTIDE SEQUENCE [LARGE SCALE GENOMIC DNA]</scope>
    <source>
        <strain evidence="4">QSDP1</strain>
    </source>
</reference>
<dbReference type="InterPro" id="IPR052879">
    <property type="entry name" value="Dd_Spore_Germination_Stalk"/>
</dbReference>
<evidence type="ECO:0000313" key="3">
    <source>
        <dbReference type="EMBL" id="EGC39322.1"/>
    </source>
</evidence>
<dbReference type="EMBL" id="GL870959">
    <property type="protein sequence ID" value="EGC39322.1"/>
    <property type="molecule type" value="Genomic_DNA"/>
</dbReference>
<dbReference type="STRING" id="5786.F0Z9M0"/>
<dbReference type="KEGG" id="dpp:DICPUDRAFT_91241"/>
<organism evidence="3 4">
    <name type="scientific">Dictyostelium purpureum</name>
    <name type="common">Slime mold</name>
    <dbReference type="NCBI Taxonomy" id="5786"/>
    <lineage>
        <taxon>Eukaryota</taxon>
        <taxon>Amoebozoa</taxon>
        <taxon>Evosea</taxon>
        <taxon>Eumycetozoa</taxon>
        <taxon>Dictyostelia</taxon>
        <taxon>Dictyosteliales</taxon>
        <taxon>Dictyosteliaceae</taxon>
        <taxon>Dictyostelium</taxon>
    </lineage>
</organism>
<dbReference type="GO" id="GO:0005201">
    <property type="term" value="F:extracellular matrix structural constituent"/>
    <property type="evidence" value="ECO:0000318"/>
    <property type="project" value="GO_Central"/>
</dbReference>
<dbReference type="InterPro" id="IPR019028">
    <property type="entry name" value="CBM_49"/>
</dbReference>
<dbReference type="SMART" id="SM01063">
    <property type="entry name" value="CBM49"/>
    <property type="match status" value="1"/>
</dbReference>